<dbReference type="AlphaFoldDB" id="A0AB39R678"/>
<reference evidence="1" key="1">
    <citation type="submission" date="2024-07" db="EMBL/GenBank/DDBJ databases">
        <authorList>
            <person name="Yu S.T."/>
        </authorList>
    </citation>
    <scope>NUCLEOTIDE SEQUENCE</scope>
    <source>
        <strain evidence="1">R39</strain>
    </source>
</reference>
<organism evidence="1">
    <name type="scientific">Streptomyces sp. R39</name>
    <dbReference type="NCBI Taxonomy" id="3238631"/>
    <lineage>
        <taxon>Bacteria</taxon>
        <taxon>Bacillati</taxon>
        <taxon>Actinomycetota</taxon>
        <taxon>Actinomycetes</taxon>
        <taxon>Kitasatosporales</taxon>
        <taxon>Streptomycetaceae</taxon>
        <taxon>Streptomyces</taxon>
    </lineage>
</organism>
<dbReference type="RefSeq" id="WP_369228396.1">
    <property type="nucleotide sequence ID" value="NZ_CP163441.1"/>
</dbReference>
<proteinExistence type="predicted"/>
<name>A0AB39R678_9ACTN</name>
<dbReference type="EMBL" id="CP163441">
    <property type="protein sequence ID" value="XDQ49866.1"/>
    <property type="molecule type" value="Genomic_DNA"/>
</dbReference>
<protein>
    <submittedName>
        <fullName evidence="1">Uncharacterized protein</fullName>
    </submittedName>
</protein>
<accession>A0AB39R678</accession>
<evidence type="ECO:0000313" key="1">
    <source>
        <dbReference type="EMBL" id="XDQ49866.1"/>
    </source>
</evidence>
<sequence length="60" mass="6336">MVNLDITWTKGPALDDSDSGLPPEVIAEGIVRDLQAALNEFTAIARSLGGEVDVPEAEVE</sequence>
<gene>
    <name evidence="1" type="ORF">AB5J52_30600</name>
</gene>